<evidence type="ECO:0000313" key="1">
    <source>
        <dbReference type="EMBL" id="THX03051.1"/>
    </source>
</evidence>
<gene>
    <name evidence="1" type="ORF">D6D13_07906</name>
</gene>
<comment type="caution">
    <text evidence="1">The sequence shown here is derived from an EMBL/GenBank/DDBJ whole genome shotgun (WGS) entry which is preliminary data.</text>
</comment>
<name>A0A4S9C8M5_AURPU</name>
<protein>
    <submittedName>
        <fullName evidence="1">Uncharacterized protein</fullName>
    </submittedName>
</protein>
<accession>A0A4S9C8M5</accession>
<sequence length="213" mass="24215">MAPTDDTCLTNAVRINCSISQLEDMHSRPICESVTLSKKMIESMMSTSSLIMAPTDDTCLTNAVRINCSISQLEDMHSRPIFESVILSKKMIESMVFPSMLNSQSSQIARHIGTPLRAVLEEQPAPDYWRVSAGNVYIIREDSQPLSARYLKAFYTCCFQELQPRLEMAMVERDTHNEDRNNESFEAYKGMSDRRVKTIDYSADPEERSCESC</sequence>
<dbReference type="AlphaFoldDB" id="A0A4S9C8M5"/>
<reference evidence="1" key="1">
    <citation type="submission" date="2018-10" db="EMBL/GenBank/DDBJ databases">
        <title>Fifty Aureobasidium pullulans genomes reveal a recombining polyextremotolerant generalist.</title>
        <authorList>
            <person name="Gostincar C."/>
            <person name="Turk M."/>
            <person name="Zajc J."/>
            <person name="Gunde-Cimerman N."/>
        </authorList>
    </citation>
    <scope>NUCLEOTIDE SEQUENCE [LARGE SCALE GENOMIC DNA]</scope>
    <source>
        <strain evidence="1">EXF-10085</strain>
    </source>
</reference>
<organism evidence="1">
    <name type="scientific">Aureobasidium pullulans</name>
    <name type="common">Black yeast</name>
    <name type="synonym">Pullularia pullulans</name>
    <dbReference type="NCBI Taxonomy" id="5580"/>
    <lineage>
        <taxon>Eukaryota</taxon>
        <taxon>Fungi</taxon>
        <taxon>Dikarya</taxon>
        <taxon>Ascomycota</taxon>
        <taxon>Pezizomycotina</taxon>
        <taxon>Dothideomycetes</taxon>
        <taxon>Dothideomycetidae</taxon>
        <taxon>Dothideales</taxon>
        <taxon>Saccotheciaceae</taxon>
        <taxon>Aureobasidium</taxon>
    </lineage>
</organism>
<proteinExistence type="predicted"/>
<dbReference type="EMBL" id="QZAS01000035">
    <property type="protein sequence ID" value="THX03051.1"/>
    <property type="molecule type" value="Genomic_DNA"/>
</dbReference>